<evidence type="ECO:0000256" key="4">
    <source>
        <dbReference type="ARBA" id="ARBA00022827"/>
    </source>
</evidence>
<gene>
    <name evidence="10" type="ORF">SAMN06893097_102168</name>
</gene>
<dbReference type="PROSITE" id="PS00624">
    <property type="entry name" value="GMC_OXRED_2"/>
    <property type="match status" value="1"/>
</dbReference>
<keyword evidence="4 5" id="KW-0274">FAD</keyword>
<evidence type="ECO:0000256" key="7">
    <source>
        <dbReference type="SAM" id="MobiDB-lite"/>
    </source>
</evidence>
<evidence type="ECO:0000313" key="11">
    <source>
        <dbReference type="Proteomes" id="UP000219514"/>
    </source>
</evidence>
<sequence>MPPPPEWDVVVVGAGTSGAPLAARLADAGRRVLVLEAGADHARPEDFPPVLRDAAAMGAAVPGHPANWDLSGILTEEVTFPVPRGRVVGGSSALNGGYFIRGTRADFDGWAAAGNDLWSADRVLPSFVRLESDREYGDRPGHGSAGPVPVRRPQEGHPLADAFAAATGDLGFPAEPDKNADGAPGYGPVPLNVADGVRANTAMAYLSPRRGHRGLTVRGGVHARRVVVEAGRAVGVQTDDGVVRAAEVVLSAGAVGSPQLLLLSGIGPADDLRALGIDVVADVPGVGSEFTDHPDLYVTYRPARRLPMPRDLHPLHGVLHTTSDGGGTPGDLEVMPWLKPFSRVMLDRSAGSRLAGVTDVLRRPADTVRALRGASLHRLVDTARRRDDLFLGVALQAEDSRGRLSLTSADPRVQPRIEYRYLTEASDRRRMREVVRLAAELLRAPSLAPLVAERTGLPDDVLTDDRQLDRWVRRHLATAVHLAGTARMGPAGDPGAVVDQHLRVRGVEGLRVVDTSVMPWVTTRGPAATAVMIGERAAELMTGA</sequence>
<evidence type="ECO:0000256" key="5">
    <source>
        <dbReference type="PIRSR" id="PIRSR000137-2"/>
    </source>
</evidence>
<dbReference type="InterPro" id="IPR036188">
    <property type="entry name" value="FAD/NAD-bd_sf"/>
</dbReference>
<feature type="domain" description="Glucose-methanol-choline oxidoreductase N-terminal" evidence="8">
    <location>
        <begin position="85"/>
        <end position="108"/>
    </location>
</feature>
<keyword evidence="3 6" id="KW-0285">Flavoprotein</keyword>
<protein>
    <submittedName>
        <fullName evidence="10">Choline dehydrogenase</fullName>
    </submittedName>
</protein>
<feature type="region of interest" description="Disordered" evidence="7">
    <location>
        <begin position="133"/>
        <end position="155"/>
    </location>
</feature>
<name>A0A285E8S3_9ACTN</name>
<dbReference type="GO" id="GO:0016614">
    <property type="term" value="F:oxidoreductase activity, acting on CH-OH group of donors"/>
    <property type="evidence" value="ECO:0007669"/>
    <property type="project" value="InterPro"/>
</dbReference>
<dbReference type="AlphaFoldDB" id="A0A285E8S3"/>
<dbReference type="Pfam" id="PF00732">
    <property type="entry name" value="GMC_oxred_N"/>
    <property type="match status" value="1"/>
</dbReference>
<dbReference type="SUPFAM" id="SSF51905">
    <property type="entry name" value="FAD/NAD(P)-binding domain"/>
    <property type="match status" value="1"/>
</dbReference>
<accession>A0A285E8S3</accession>
<evidence type="ECO:0000259" key="8">
    <source>
        <dbReference type="PROSITE" id="PS00623"/>
    </source>
</evidence>
<feature type="domain" description="Glucose-methanol-choline oxidoreductase N-terminal" evidence="9">
    <location>
        <begin position="253"/>
        <end position="267"/>
    </location>
</feature>
<dbReference type="EMBL" id="OBDO01000002">
    <property type="protein sequence ID" value="SNX95472.1"/>
    <property type="molecule type" value="Genomic_DNA"/>
</dbReference>
<dbReference type="Pfam" id="PF05199">
    <property type="entry name" value="GMC_oxred_C"/>
    <property type="match status" value="1"/>
</dbReference>
<keyword evidence="11" id="KW-1185">Reference proteome</keyword>
<dbReference type="PROSITE" id="PS00623">
    <property type="entry name" value="GMC_OXRED_1"/>
    <property type="match status" value="1"/>
</dbReference>
<dbReference type="InterPro" id="IPR000172">
    <property type="entry name" value="GMC_OxRdtase_N"/>
</dbReference>
<evidence type="ECO:0000256" key="2">
    <source>
        <dbReference type="ARBA" id="ARBA00010790"/>
    </source>
</evidence>
<feature type="binding site" evidence="5">
    <location>
        <begin position="16"/>
        <end position="17"/>
    </location>
    <ligand>
        <name>FAD</name>
        <dbReference type="ChEBI" id="CHEBI:57692"/>
    </ligand>
</feature>
<dbReference type="RefSeq" id="WP_097205858.1">
    <property type="nucleotide sequence ID" value="NZ_JACHXB010000003.1"/>
</dbReference>
<dbReference type="Gene3D" id="3.50.50.60">
    <property type="entry name" value="FAD/NAD(P)-binding domain"/>
    <property type="match status" value="1"/>
</dbReference>
<comment type="cofactor">
    <cofactor evidence="1 5">
        <name>FAD</name>
        <dbReference type="ChEBI" id="CHEBI:57692"/>
    </cofactor>
</comment>
<dbReference type="InterPro" id="IPR012132">
    <property type="entry name" value="GMC_OxRdtase"/>
</dbReference>
<dbReference type="OrthoDB" id="9785276at2"/>
<dbReference type="PANTHER" id="PTHR11552">
    <property type="entry name" value="GLUCOSE-METHANOL-CHOLINE GMC OXIDOREDUCTASE"/>
    <property type="match status" value="1"/>
</dbReference>
<dbReference type="SUPFAM" id="SSF54373">
    <property type="entry name" value="FAD-linked reductases, C-terminal domain"/>
    <property type="match status" value="1"/>
</dbReference>
<evidence type="ECO:0000256" key="6">
    <source>
        <dbReference type="RuleBase" id="RU003968"/>
    </source>
</evidence>
<dbReference type="PANTHER" id="PTHR11552:SF147">
    <property type="entry name" value="CHOLINE DEHYDROGENASE, MITOCHONDRIAL"/>
    <property type="match status" value="1"/>
</dbReference>
<dbReference type="Gene3D" id="3.30.410.40">
    <property type="match status" value="1"/>
</dbReference>
<evidence type="ECO:0000256" key="1">
    <source>
        <dbReference type="ARBA" id="ARBA00001974"/>
    </source>
</evidence>
<reference evidence="10 11" key="1">
    <citation type="submission" date="2017-09" db="EMBL/GenBank/DDBJ databases">
        <authorList>
            <person name="Ehlers B."/>
            <person name="Leendertz F.H."/>
        </authorList>
    </citation>
    <scope>NUCLEOTIDE SEQUENCE [LARGE SCALE GENOMIC DNA]</scope>
    <source>
        <strain evidence="10 11">DSM 46844</strain>
    </source>
</reference>
<evidence type="ECO:0000259" key="9">
    <source>
        <dbReference type="PROSITE" id="PS00624"/>
    </source>
</evidence>
<evidence type="ECO:0000313" key="10">
    <source>
        <dbReference type="EMBL" id="SNX95472.1"/>
    </source>
</evidence>
<feature type="binding site" evidence="5">
    <location>
        <position position="87"/>
    </location>
    <ligand>
        <name>FAD</name>
        <dbReference type="ChEBI" id="CHEBI:57692"/>
    </ligand>
</feature>
<organism evidence="10 11">
    <name type="scientific">Geodermatophilus sabuli</name>
    <dbReference type="NCBI Taxonomy" id="1564158"/>
    <lineage>
        <taxon>Bacteria</taxon>
        <taxon>Bacillati</taxon>
        <taxon>Actinomycetota</taxon>
        <taxon>Actinomycetes</taxon>
        <taxon>Geodermatophilales</taxon>
        <taxon>Geodermatophilaceae</taxon>
        <taxon>Geodermatophilus</taxon>
    </lineage>
</organism>
<dbReference type="Proteomes" id="UP000219514">
    <property type="component" value="Unassembled WGS sequence"/>
</dbReference>
<dbReference type="InterPro" id="IPR007867">
    <property type="entry name" value="GMC_OxRtase_C"/>
</dbReference>
<comment type="similarity">
    <text evidence="2 6">Belongs to the GMC oxidoreductase family.</text>
</comment>
<dbReference type="GO" id="GO:0050660">
    <property type="term" value="F:flavin adenine dinucleotide binding"/>
    <property type="evidence" value="ECO:0007669"/>
    <property type="project" value="InterPro"/>
</dbReference>
<dbReference type="PIRSF" id="PIRSF000137">
    <property type="entry name" value="Alcohol_oxidase"/>
    <property type="match status" value="1"/>
</dbReference>
<evidence type="ECO:0000256" key="3">
    <source>
        <dbReference type="ARBA" id="ARBA00022630"/>
    </source>
</evidence>
<proteinExistence type="inferred from homology"/>